<dbReference type="GO" id="GO:0050163">
    <property type="term" value="F:oxaloacetate tautomerase activity"/>
    <property type="evidence" value="ECO:0007669"/>
    <property type="project" value="UniProtKB-ARBA"/>
</dbReference>
<dbReference type="KEGG" id="ccac:CcaHIS019_0600110"/>
<reference evidence="4" key="1">
    <citation type="journal article" date="2023" name="BMC Genomics">
        <title>Chromosome-level genome assemblies of Cutaneotrichosporon spp. (Trichosporonales, Basidiomycota) reveal imbalanced evolution between nucleotide sequences and chromosome synteny.</title>
        <authorList>
            <person name="Kobayashi Y."/>
            <person name="Kayamori A."/>
            <person name="Aoki K."/>
            <person name="Shiwa Y."/>
            <person name="Matsutani M."/>
            <person name="Fujita N."/>
            <person name="Sugita T."/>
            <person name="Iwasaki W."/>
            <person name="Tanaka N."/>
            <person name="Takashima M."/>
        </authorList>
    </citation>
    <scope>NUCLEOTIDE SEQUENCE</scope>
    <source>
        <strain evidence="4">HIS019</strain>
    </source>
</reference>
<dbReference type="EMBL" id="AP028217">
    <property type="protein sequence ID" value="BEI93552.1"/>
    <property type="molecule type" value="Genomic_DNA"/>
</dbReference>
<evidence type="ECO:0000259" key="3">
    <source>
        <dbReference type="Pfam" id="PF01557"/>
    </source>
</evidence>
<evidence type="ECO:0000313" key="5">
    <source>
        <dbReference type="Proteomes" id="UP001233271"/>
    </source>
</evidence>
<dbReference type="InterPro" id="IPR036663">
    <property type="entry name" value="Fumarylacetoacetase_C_sf"/>
</dbReference>
<feature type="domain" description="Fumarylacetoacetase-like C-terminal" evidence="3">
    <location>
        <begin position="78"/>
        <end position="281"/>
    </location>
</feature>
<accession>A0AA48L7T9</accession>
<name>A0AA48L7T9_9TREE</name>
<dbReference type="Pfam" id="PF01557">
    <property type="entry name" value="FAA_hydrolase"/>
    <property type="match status" value="1"/>
</dbReference>
<dbReference type="GO" id="GO:0046872">
    <property type="term" value="F:metal ion binding"/>
    <property type="evidence" value="ECO:0007669"/>
    <property type="project" value="UniProtKB-KW"/>
</dbReference>
<dbReference type="InterPro" id="IPR011234">
    <property type="entry name" value="Fumarylacetoacetase-like_C"/>
</dbReference>
<dbReference type="PANTHER" id="PTHR11820:SF112">
    <property type="entry name" value="FUMARYLACETOACETATE HYDROLASE FAMILY PROTEIN (AFU_ORTHOLOGUE AFUA_1G02370)-RELATED"/>
    <property type="match status" value="1"/>
</dbReference>
<dbReference type="AlphaFoldDB" id="A0AA48L7T9"/>
<dbReference type="PANTHER" id="PTHR11820">
    <property type="entry name" value="ACYLPYRUVASE"/>
    <property type="match status" value="1"/>
</dbReference>
<evidence type="ECO:0000313" key="4">
    <source>
        <dbReference type="EMBL" id="BEI93552.1"/>
    </source>
</evidence>
<proteinExistence type="inferred from homology"/>
<dbReference type="RefSeq" id="XP_060458817.1">
    <property type="nucleotide sequence ID" value="XM_060602421.1"/>
</dbReference>
<dbReference type="FunFam" id="3.90.850.10:FF:000002">
    <property type="entry name" value="2-hydroxyhepta-2,4-diene-1,7-dioate isomerase"/>
    <property type="match status" value="1"/>
</dbReference>
<evidence type="ECO:0000256" key="2">
    <source>
        <dbReference type="ARBA" id="ARBA00022723"/>
    </source>
</evidence>
<organism evidence="4 5">
    <name type="scientific">Cutaneotrichosporon cavernicola</name>
    <dbReference type="NCBI Taxonomy" id="279322"/>
    <lineage>
        <taxon>Eukaryota</taxon>
        <taxon>Fungi</taxon>
        <taxon>Dikarya</taxon>
        <taxon>Basidiomycota</taxon>
        <taxon>Agaricomycotina</taxon>
        <taxon>Tremellomycetes</taxon>
        <taxon>Trichosporonales</taxon>
        <taxon>Trichosporonaceae</taxon>
        <taxon>Cutaneotrichosporon</taxon>
    </lineage>
</organism>
<sequence>MTLASNWTRLARFVGRNGAIRLGQPVDPKVDVGLAVAAGEPVEVFVVEGDIYTGMVTAERDVIQQLLSPISRDECNLIRCLGLNFKKHAEEAKMPFPNEPVMFVKPRTALAGPGELVVSRAAQDDQLDFETELALVIGRDARDVSEADAMDYVLGATCANDVSVRKHQLANSQWCFGKGFDGSCPLGPVLVRASALDPDALEFRGELSGETVQASNTNDMIFSCARAVAHLSQGTTLERGSVILMGTPSGIGWAREPRRIIRDGEEMRIWFEDVGTLVNTFKYE</sequence>
<evidence type="ECO:0000256" key="1">
    <source>
        <dbReference type="ARBA" id="ARBA00010211"/>
    </source>
</evidence>
<protein>
    <recommendedName>
        <fullName evidence="3">Fumarylacetoacetase-like C-terminal domain-containing protein</fullName>
    </recommendedName>
</protein>
<dbReference type="GeneID" id="85497422"/>
<dbReference type="SUPFAM" id="SSF56529">
    <property type="entry name" value="FAH"/>
    <property type="match status" value="1"/>
</dbReference>
<dbReference type="GO" id="GO:0006107">
    <property type="term" value="P:oxaloacetate metabolic process"/>
    <property type="evidence" value="ECO:0007669"/>
    <property type="project" value="UniProtKB-ARBA"/>
</dbReference>
<keyword evidence="2" id="KW-0479">Metal-binding</keyword>
<gene>
    <name evidence="4" type="ORF">CcaverHIS019_0600110</name>
</gene>
<keyword evidence="5" id="KW-1185">Reference proteome</keyword>
<dbReference type="Gene3D" id="3.90.850.10">
    <property type="entry name" value="Fumarylacetoacetase-like, C-terminal domain"/>
    <property type="match status" value="1"/>
</dbReference>
<comment type="similarity">
    <text evidence="1">Belongs to the FAH family.</text>
</comment>
<dbReference type="Proteomes" id="UP001233271">
    <property type="component" value="Chromosome 6"/>
</dbReference>